<organism evidence="3 4">
    <name type="scientific">Vicia faba</name>
    <name type="common">Broad bean</name>
    <name type="synonym">Faba vulgaris</name>
    <dbReference type="NCBI Taxonomy" id="3906"/>
    <lineage>
        <taxon>Eukaryota</taxon>
        <taxon>Viridiplantae</taxon>
        <taxon>Streptophyta</taxon>
        <taxon>Embryophyta</taxon>
        <taxon>Tracheophyta</taxon>
        <taxon>Spermatophyta</taxon>
        <taxon>Magnoliopsida</taxon>
        <taxon>eudicotyledons</taxon>
        <taxon>Gunneridae</taxon>
        <taxon>Pentapetalae</taxon>
        <taxon>rosids</taxon>
        <taxon>fabids</taxon>
        <taxon>Fabales</taxon>
        <taxon>Fabaceae</taxon>
        <taxon>Papilionoideae</taxon>
        <taxon>50 kb inversion clade</taxon>
        <taxon>NPAAA clade</taxon>
        <taxon>Hologalegina</taxon>
        <taxon>IRL clade</taxon>
        <taxon>Fabeae</taxon>
        <taxon>Vicia</taxon>
    </lineage>
</organism>
<dbReference type="Gene3D" id="3.40.395.10">
    <property type="entry name" value="Adenoviral Proteinase, Chain A"/>
    <property type="match status" value="1"/>
</dbReference>
<keyword evidence="1" id="KW-1133">Transmembrane helix</keyword>
<proteinExistence type="predicted"/>
<accession>A0AAV0ZXK9</accession>
<reference evidence="3 4" key="1">
    <citation type="submission" date="2023-01" db="EMBL/GenBank/DDBJ databases">
        <authorList>
            <person name="Kreplak J."/>
        </authorList>
    </citation>
    <scope>NUCLEOTIDE SEQUENCE [LARGE SCALE GENOMIC DNA]</scope>
</reference>
<evidence type="ECO:0000256" key="1">
    <source>
        <dbReference type="SAM" id="Phobius"/>
    </source>
</evidence>
<keyword evidence="1" id="KW-0472">Membrane</keyword>
<dbReference type="InterPro" id="IPR044034">
    <property type="entry name" value="NAC-like_UBA"/>
</dbReference>
<keyword evidence="4" id="KW-1185">Reference proteome</keyword>
<protein>
    <recommendedName>
        <fullName evidence="2">Nascent polypeptide-associated complex subunit alpha-like UBA domain-containing protein</fullName>
    </recommendedName>
</protein>
<dbReference type="Pfam" id="PF19026">
    <property type="entry name" value="UBA_HYPK"/>
    <property type="match status" value="1"/>
</dbReference>
<dbReference type="Proteomes" id="UP001157006">
    <property type="component" value="Chromosome 3"/>
</dbReference>
<dbReference type="InterPro" id="IPR038922">
    <property type="entry name" value="HYPK_UBA"/>
</dbReference>
<dbReference type="CDD" id="cd14361">
    <property type="entry name" value="UBA_HYPK"/>
    <property type="match status" value="1"/>
</dbReference>
<keyword evidence="1" id="KW-0812">Transmembrane</keyword>
<feature type="domain" description="Nascent polypeptide-associated complex subunit alpha-like UBA" evidence="2">
    <location>
        <begin position="102"/>
        <end position="131"/>
    </location>
</feature>
<dbReference type="SUPFAM" id="SSF54001">
    <property type="entry name" value="Cysteine proteinases"/>
    <property type="match status" value="1"/>
</dbReference>
<gene>
    <name evidence="3" type="ORF">VFH_III038400</name>
</gene>
<evidence type="ECO:0000259" key="2">
    <source>
        <dbReference type="Pfam" id="PF19026"/>
    </source>
</evidence>
<evidence type="ECO:0000313" key="4">
    <source>
        <dbReference type="Proteomes" id="UP001157006"/>
    </source>
</evidence>
<feature type="transmembrane region" description="Helical" evidence="1">
    <location>
        <begin position="47"/>
        <end position="69"/>
    </location>
</feature>
<sequence>MIFEARIDSVIGHAILSENSTSSTSTTKGPTTSSSTSTTRIGIRFKIFFISSFVLSFLISAVAAVRSFLFSRRRRRSFLPLQSSPPPVIPSSPPWEKELAAVKINAADVDIIANELELDKKVAERTLRCCHSSFASLVWEPGSVREYLVNRYTAYVGNPDSLFILPYNTVPVGKHWLLLAIDPIKEVVYFLNSVDGEWTNYPAMKETVDQSIQIFRSQRDAQVPRSKSSNITWIKVQCLLQNNDVDCEYFCLRFMKEILHKNQVEIPSTYFDDLYTMSYTKVQVEEVKEEICQFYVENRLF</sequence>
<dbReference type="InterPro" id="IPR038765">
    <property type="entry name" value="Papain-like_cys_pep_sf"/>
</dbReference>
<evidence type="ECO:0000313" key="3">
    <source>
        <dbReference type="EMBL" id="CAI8602404.1"/>
    </source>
</evidence>
<dbReference type="EMBL" id="OX451738">
    <property type="protein sequence ID" value="CAI8602404.1"/>
    <property type="molecule type" value="Genomic_DNA"/>
</dbReference>
<dbReference type="AlphaFoldDB" id="A0AAV0ZXK9"/>
<name>A0AAV0ZXK9_VICFA</name>